<protein>
    <recommendedName>
        <fullName evidence="5">DNA-directed RNA polymerase subunit epsilon</fullName>
        <shortName evidence="5">RNAP epsilon subunit</shortName>
        <ecNumber evidence="5">2.7.7.6</ecNumber>
    </recommendedName>
    <alternativeName>
        <fullName evidence="5">RNA polymerase epsilon subunit</fullName>
    </alternativeName>
    <alternativeName>
        <fullName evidence="5">Transcriptase subunit epsilon</fullName>
    </alternativeName>
</protein>
<gene>
    <name evidence="5" type="primary">rpoY</name>
    <name evidence="6" type="ORF">SAMN05877753_10813</name>
</gene>
<dbReference type="EMBL" id="OAOP01000008">
    <property type="protein sequence ID" value="SNX73885.1"/>
    <property type="molecule type" value="Genomic_DNA"/>
</dbReference>
<dbReference type="Proteomes" id="UP000219546">
    <property type="component" value="Unassembled WGS sequence"/>
</dbReference>
<dbReference type="RefSeq" id="WP_097159662.1">
    <property type="nucleotide sequence ID" value="NZ_JBEPMQ010000008.1"/>
</dbReference>
<dbReference type="AlphaFoldDB" id="A0A285D2J3"/>
<proteinExistence type="inferred from homology"/>
<keyword evidence="3 5" id="KW-0548">Nucleotidyltransferase</keyword>
<dbReference type="NCBIfam" id="NF010188">
    <property type="entry name" value="PRK13667.1"/>
    <property type="match status" value="1"/>
</dbReference>
<dbReference type="InterPro" id="IPR009907">
    <property type="entry name" value="RpoY"/>
</dbReference>
<evidence type="ECO:0000256" key="4">
    <source>
        <dbReference type="ARBA" id="ARBA00023163"/>
    </source>
</evidence>
<dbReference type="GO" id="GO:0003899">
    <property type="term" value="F:DNA-directed RNA polymerase activity"/>
    <property type="evidence" value="ECO:0007669"/>
    <property type="project" value="UniProtKB-UniRule"/>
</dbReference>
<keyword evidence="2 5" id="KW-0808">Transferase</keyword>
<organism evidence="6 7">
    <name type="scientific">Bacillus oleivorans</name>
    <dbReference type="NCBI Taxonomy" id="1448271"/>
    <lineage>
        <taxon>Bacteria</taxon>
        <taxon>Bacillati</taxon>
        <taxon>Bacillota</taxon>
        <taxon>Bacilli</taxon>
        <taxon>Bacillales</taxon>
        <taxon>Bacillaceae</taxon>
        <taxon>Bacillus</taxon>
    </lineage>
</organism>
<dbReference type="HAMAP" id="MF_01553">
    <property type="entry name" value="RNApol_bact_RpoY"/>
    <property type="match status" value="1"/>
</dbReference>
<dbReference type="Pfam" id="PF07288">
    <property type="entry name" value="RpoY"/>
    <property type="match status" value="1"/>
</dbReference>
<comment type="similarity">
    <text evidence="5">Belongs to the RNA polymerase subunit epsilon family.</text>
</comment>
<dbReference type="GO" id="GO:0006351">
    <property type="term" value="P:DNA-templated transcription"/>
    <property type="evidence" value="ECO:0007669"/>
    <property type="project" value="UniProtKB-UniRule"/>
</dbReference>
<sequence>MIYKVYYQESKTEVPVREHTKTLFIEAESEREVRLALKEKNYNIEYIQPTTGAYLEYEQQNEDFKLVENR</sequence>
<comment type="function">
    <text evidence="5">A non-essential component of RNA polymerase (RNAP).</text>
</comment>
<dbReference type="GO" id="GO:0000428">
    <property type="term" value="C:DNA-directed RNA polymerase complex"/>
    <property type="evidence" value="ECO:0007669"/>
    <property type="project" value="UniProtKB-KW"/>
</dbReference>
<dbReference type="EC" id="2.7.7.6" evidence="5"/>
<name>A0A285D2J3_9BACI</name>
<evidence type="ECO:0000256" key="2">
    <source>
        <dbReference type="ARBA" id="ARBA00022679"/>
    </source>
</evidence>
<dbReference type="Gene3D" id="3.10.20.730">
    <property type="entry name" value="RNAP, epsilon subunit-like"/>
    <property type="match status" value="1"/>
</dbReference>
<comment type="catalytic activity">
    <reaction evidence="5">
        <text>RNA(n) + a ribonucleoside 5'-triphosphate = RNA(n+1) + diphosphate</text>
        <dbReference type="Rhea" id="RHEA:21248"/>
        <dbReference type="Rhea" id="RHEA-COMP:14527"/>
        <dbReference type="Rhea" id="RHEA-COMP:17342"/>
        <dbReference type="ChEBI" id="CHEBI:33019"/>
        <dbReference type="ChEBI" id="CHEBI:61557"/>
        <dbReference type="ChEBI" id="CHEBI:140395"/>
        <dbReference type="EC" id="2.7.7.6"/>
    </reaction>
</comment>
<comment type="subunit">
    <text evidence="5">RNAP is composed of a core of 2 alpha, a beta and a beta' subunit. The core is associated with a delta subunit, and at least one of epsilon or omega. When a sigma factor is associated with the core the holoenzyme is formed, which can initiate transcription.</text>
</comment>
<evidence type="ECO:0000256" key="3">
    <source>
        <dbReference type="ARBA" id="ARBA00022695"/>
    </source>
</evidence>
<keyword evidence="1 5" id="KW-0240">DNA-directed RNA polymerase</keyword>
<dbReference type="GO" id="GO:0003677">
    <property type="term" value="F:DNA binding"/>
    <property type="evidence" value="ECO:0007669"/>
    <property type="project" value="UniProtKB-UniRule"/>
</dbReference>
<keyword evidence="4 5" id="KW-0804">Transcription</keyword>
<evidence type="ECO:0000256" key="1">
    <source>
        <dbReference type="ARBA" id="ARBA00022478"/>
    </source>
</evidence>
<evidence type="ECO:0000313" key="6">
    <source>
        <dbReference type="EMBL" id="SNX73885.1"/>
    </source>
</evidence>
<reference evidence="6 7" key="1">
    <citation type="submission" date="2017-08" db="EMBL/GenBank/DDBJ databases">
        <authorList>
            <person name="de Groot N.N."/>
        </authorList>
    </citation>
    <scope>NUCLEOTIDE SEQUENCE [LARGE SCALE GENOMIC DNA]</scope>
    <source>
        <strain evidence="6 7">JC228</strain>
    </source>
</reference>
<dbReference type="OrthoDB" id="2147503at2"/>
<evidence type="ECO:0000256" key="5">
    <source>
        <dbReference type="HAMAP-Rule" id="MF_01553"/>
    </source>
</evidence>
<keyword evidence="7" id="KW-1185">Reference proteome</keyword>
<accession>A0A285D2J3</accession>
<evidence type="ECO:0000313" key="7">
    <source>
        <dbReference type="Proteomes" id="UP000219546"/>
    </source>
</evidence>